<keyword evidence="5 12" id="KW-1003">Cell membrane</keyword>
<organism evidence="13 14">
    <name type="scientific">Alistipes indistinctus YIT 12060</name>
    <dbReference type="NCBI Taxonomy" id="742725"/>
    <lineage>
        <taxon>Bacteria</taxon>
        <taxon>Pseudomonadati</taxon>
        <taxon>Bacteroidota</taxon>
        <taxon>Bacteroidia</taxon>
        <taxon>Bacteroidales</taxon>
        <taxon>Rikenellaceae</taxon>
        <taxon>Alistipes</taxon>
    </lineage>
</organism>
<dbReference type="InterPro" id="IPR001185">
    <property type="entry name" value="MS_channel"/>
</dbReference>
<evidence type="ECO:0000256" key="9">
    <source>
        <dbReference type="ARBA" id="ARBA00023065"/>
    </source>
</evidence>
<evidence type="ECO:0000256" key="12">
    <source>
        <dbReference type="HAMAP-Rule" id="MF_00115"/>
    </source>
</evidence>
<comment type="similarity">
    <text evidence="2 12">Belongs to the MscL family.</text>
</comment>
<comment type="subcellular location">
    <subcellularLocation>
        <location evidence="1 12">Cell membrane</location>
        <topology evidence="1 12">Multi-pass membrane protein</topology>
    </subcellularLocation>
</comment>
<dbReference type="InterPro" id="IPR036019">
    <property type="entry name" value="MscL_channel"/>
</dbReference>
<dbReference type="GO" id="GO:0005886">
    <property type="term" value="C:plasma membrane"/>
    <property type="evidence" value="ECO:0007669"/>
    <property type="project" value="UniProtKB-SubCell"/>
</dbReference>
<evidence type="ECO:0000256" key="8">
    <source>
        <dbReference type="ARBA" id="ARBA00022989"/>
    </source>
</evidence>
<evidence type="ECO:0000313" key="14">
    <source>
        <dbReference type="Proteomes" id="UP000006008"/>
    </source>
</evidence>
<dbReference type="Pfam" id="PF01741">
    <property type="entry name" value="MscL"/>
    <property type="match status" value="1"/>
</dbReference>
<reference evidence="13 14" key="1">
    <citation type="submission" date="2011-08" db="EMBL/GenBank/DDBJ databases">
        <title>The Genome Sequence of Alistipes indistinctus YIT 12060.</title>
        <authorList>
            <consortium name="The Broad Institute Genome Sequencing Platform"/>
            <person name="Earl A."/>
            <person name="Ward D."/>
            <person name="Feldgarden M."/>
            <person name="Gevers D."/>
            <person name="Morotomi M."/>
            <person name="Young S.K."/>
            <person name="Zeng Q."/>
            <person name="Gargeya S."/>
            <person name="Fitzgerald M."/>
            <person name="Haas B."/>
            <person name="Abouelleil A."/>
            <person name="Alvarado L."/>
            <person name="Arachchi H.M."/>
            <person name="Berlin A."/>
            <person name="Brown A."/>
            <person name="Chapman S.B."/>
            <person name="Chen Z."/>
            <person name="Dunbar C."/>
            <person name="Freedman E."/>
            <person name="Gearin G."/>
            <person name="Gellesch M."/>
            <person name="Goldberg J."/>
            <person name="Griggs A."/>
            <person name="Gujja S."/>
            <person name="Heiman D."/>
            <person name="Howarth C."/>
            <person name="Larson L."/>
            <person name="Lui A."/>
            <person name="MacDonald P.J.P."/>
            <person name="Montmayeur A."/>
            <person name="Murphy C."/>
            <person name="Neiman D."/>
            <person name="Pearson M."/>
            <person name="Priest M."/>
            <person name="Roberts A."/>
            <person name="Saif S."/>
            <person name="Shea T."/>
            <person name="Shenoy N."/>
            <person name="Sisk P."/>
            <person name="Stolte C."/>
            <person name="Sykes S."/>
            <person name="Wortman J."/>
            <person name="Nusbaum C."/>
            <person name="Birren B."/>
        </authorList>
    </citation>
    <scope>NUCLEOTIDE SEQUENCE [LARGE SCALE GENOMIC DNA]</scope>
    <source>
        <strain evidence="13 14">YIT 12060</strain>
    </source>
</reference>
<feature type="transmembrane region" description="Helical" evidence="12">
    <location>
        <begin position="21"/>
        <end position="40"/>
    </location>
</feature>
<evidence type="ECO:0000256" key="2">
    <source>
        <dbReference type="ARBA" id="ARBA00007254"/>
    </source>
</evidence>
<dbReference type="HAMAP" id="MF_00115">
    <property type="entry name" value="MscL"/>
    <property type="match status" value="1"/>
</dbReference>
<dbReference type="AlphaFoldDB" id="G5H8V9"/>
<dbReference type="NCBIfam" id="TIGR00220">
    <property type="entry name" value="mscL"/>
    <property type="match status" value="1"/>
</dbReference>
<dbReference type="PANTHER" id="PTHR30266">
    <property type="entry name" value="MECHANOSENSITIVE CHANNEL MSCL"/>
    <property type="match status" value="1"/>
</dbReference>
<feature type="transmembrane region" description="Helical" evidence="12">
    <location>
        <begin position="85"/>
        <end position="103"/>
    </location>
</feature>
<dbReference type="RefSeq" id="WP_009134851.1">
    <property type="nucleotide sequence ID" value="NZ_CP102250.1"/>
</dbReference>
<dbReference type="PANTHER" id="PTHR30266:SF2">
    <property type="entry name" value="LARGE-CONDUCTANCE MECHANOSENSITIVE CHANNEL"/>
    <property type="match status" value="1"/>
</dbReference>
<evidence type="ECO:0000256" key="10">
    <source>
        <dbReference type="ARBA" id="ARBA00023136"/>
    </source>
</evidence>
<dbReference type="PRINTS" id="PR01264">
    <property type="entry name" value="MECHCHANNEL"/>
</dbReference>
<dbReference type="NCBIfam" id="NF010557">
    <property type="entry name" value="PRK13952.1"/>
    <property type="match status" value="1"/>
</dbReference>
<dbReference type="HOGENOM" id="CLU_095787_0_0_10"/>
<dbReference type="PROSITE" id="PS01327">
    <property type="entry name" value="MSCL"/>
    <property type="match status" value="1"/>
</dbReference>
<dbReference type="EMBL" id="ADLD01000013">
    <property type="protein sequence ID" value="EHB91996.1"/>
    <property type="molecule type" value="Genomic_DNA"/>
</dbReference>
<dbReference type="Proteomes" id="UP000006008">
    <property type="component" value="Unassembled WGS sequence"/>
</dbReference>
<keyword evidence="11 12" id="KW-0407">Ion channel</keyword>
<dbReference type="STRING" id="742725.HMPREF9450_02045"/>
<dbReference type="GO" id="GO:0008381">
    <property type="term" value="F:mechanosensitive monoatomic ion channel activity"/>
    <property type="evidence" value="ECO:0007669"/>
    <property type="project" value="UniProtKB-UniRule"/>
</dbReference>
<protein>
    <recommendedName>
        <fullName evidence="12">Large-conductance mechanosensitive channel</fullName>
    </recommendedName>
</protein>
<evidence type="ECO:0000256" key="4">
    <source>
        <dbReference type="ARBA" id="ARBA00022448"/>
    </source>
</evidence>
<evidence type="ECO:0000313" key="13">
    <source>
        <dbReference type="EMBL" id="EHB91996.1"/>
    </source>
</evidence>
<keyword evidence="9 12" id="KW-0406">Ion transport</keyword>
<comment type="caution">
    <text evidence="13">The sequence shown here is derived from an EMBL/GenBank/DDBJ whole genome shotgun (WGS) entry which is preliminary data.</text>
</comment>
<gene>
    <name evidence="12" type="primary">mscL</name>
    <name evidence="13" type="ORF">HMPREF9450_02045</name>
</gene>
<keyword evidence="7 12" id="KW-0812">Transmembrane</keyword>
<evidence type="ECO:0000256" key="1">
    <source>
        <dbReference type="ARBA" id="ARBA00004651"/>
    </source>
</evidence>
<dbReference type="SUPFAM" id="SSF81330">
    <property type="entry name" value="Gated mechanosensitive channel"/>
    <property type="match status" value="1"/>
</dbReference>
<comment type="function">
    <text evidence="12">Channel that opens in response to stretch forces in the membrane lipid bilayer. May participate in the regulation of osmotic pressure changes within the cell.</text>
</comment>
<keyword evidence="6" id="KW-0997">Cell inner membrane</keyword>
<keyword evidence="4 12" id="KW-0813">Transport</keyword>
<evidence type="ECO:0000256" key="7">
    <source>
        <dbReference type="ARBA" id="ARBA00022692"/>
    </source>
</evidence>
<comment type="subunit">
    <text evidence="3 12">Homopentamer.</text>
</comment>
<keyword evidence="8 12" id="KW-1133">Transmembrane helix</keyword>
<accession>G5H8V9</accession>
<dbReference type="NCBIfam" id="NF001843">
    <property type="entry name" value="PRK00567.1-4"/>
    <property type="match status" value="1"/>
</dbReference>
<dbReference type="OrthoDB" id="9810350at2"/>
<dbReference type="GeneID" id="92814930"/>
<dbReference type="FunFam" id="1.10.1200.120:FF:000001">
    <property type="entry name" value="Large-conductance mechanosensitive channel"/>
    <property type="match status" value="1"/>
</dbReference>
<proteinExistence type="inferred from homology"/>
<dbReference type="eggNOG" id="COG1970">
    <property type="taxonomic scope" value="Bacteria"/>
</dbReference>
<keyword evidence="10 12" id="KW-0472">Membrane</keyword>
<name>G5H8V9_9BACT</name>
<dbReference type="Gene3D" id="1.10.1200.120">
    <property type="entry name" value="Large-conductance mechanosensitive channel, MscL, domain 1"/>
    <property type="match status" value="1"/>
</dbReference>
<evidence type="ECO:0000256" key="6">
    <source>
        <dbReference type="ARBA" id="ARBA00022519"/>
    </source>
</evidence>
<dbReference type="InterPro" id="IPR019823">
    <property type="entry name" value="Mechanosensitive_channel_CS"/>
</dbReference>
<dbReference type="PATRIC" id="fig|742725.3.peg.2142"/>
<keyword evidence="14" id="KW-1185">Reference proteome</keyword>
<dbReference type="InterPro" id="IPR037673">
    <property type="entry name" value="MSC/AndL"/>
</dbReference>
<sequence>MKSKLIDEFKQFAMRGNVIDLAVGVVIGAAFGKIVSSLVADVIMPPIGVLVGGVNFTDLGITLKQAQTAASGEVIPAVTINYGNFLQATFDFIIIAFAIFLFIKLINRLNRKKETETPATPPAPPADVQLLTEIRDLLKKQETRQ</sequence>
<evidence type="ECO:0000256" key="11">
    <source>
        <dbReference type="ARBA" id="ARBA00023303"/>
    </source>
</evidence>
<evidence type="ECO:0000256" key="3">
    <source>
        <dbReference type="ARBA" id="ARBA00011255"/>
    </source>
</evidence>
<evidence type="ECO:0000256" key="5">
    <source>
        <dbReference type="ARBA" id="ARBA00022475"/>
    </source>
</evidence>